<dbReference type="VEuPathDB" id="PlasmoDB:PVX_026690"/>
<dbReference type="AlphaFoldDB" id="A0A565A6C8"/>
<evidence type="ECO:0000256" key="1">
    <source>
        <dbReference type="SAM" id="MobiDB-lite"/>
    </source>
</evidence>
<feature type="compositionally biased region" description="Basic and acidic residues" evidence="1">
    <location>
        <begin position="286"/>
        <end position="298"/>
    </location>
</feature>
<proteinExistence type="predicted"/>
<protein>
    <submittedName>
        <fullName evidence="2">VIR protein</fullName>
    </submittedName>
</protein>
<organism evidence="2">
    <name type="scientific">Plasmodium vivax</name>
    <name type="common">malaria parasite P. vivax</name>
    <dbReference type="NCBI Taxonomy" id="5855"/>
    <lineage>
        <taxon>Eukaryota</taxon>
        <taxon>Sar</taxon>
        <taxon>Alveolata</taxon>
        <taxon>Apicomplexa</taxon>
        <taxon>Aconoidasida</taxon>
        <taxon>Haemosporida</taxon>
        <taxon>Plasmodiidae</taxon>
        <taxon>Plasmodium</taxon>
        <taxon>Plasmodium (Plasmodium)</taxon>
    </lineage>
</organism>
<dbReference type="VEuPathDB" id="PlasmoDB:PVP01_0011150"/>
<dbReference type="Proteomes" id="UP000220605">
    <property type="component" value="Unassembled WGS sequence"/>
</dbReference>
<feature type="region of interest" description="Disordered" evidence="1">
    <location>
        <begin position="194"/>
        <end position="306"/>
    </location>
</feature>
<feature type="compositionally biased region" description="Polar residues" evidence="1">
    <location>
        <begin position="202"/>
        <end position="214"/>
    </location>
</feature>
<feature type="compositionally biased region" description="Basic and acidic residues" evidence="1">
    <location>
        <begin position="231"/>
        <end position="248"/>
    </location>
</feature>
<dbReference type="VEuPathDB" id="PlasmoDB:PVPAM_040038800"/>
<dbReference type="EMBL" id="FLZR02000225">
    <property type="protein sequence ID" value="VVA00401.1"/>
    <property type="molecule type" value="Genomic_DNA"/>
</dbReference>
<accession>A0A565A6C8</accession>
<dbReference type="OrthoDB" id="10508590at2759"/>
<dbReference type="VEuPathDB" id="PlasmoDB:PVW1_080046600"/>
<evidence type="ECO:0000313" key="2">
    <source>
        <dbReference type="EMBL" id="VVA00401.1"/>
    </source>
</evidence>
<reference evidence="2" key="1">
    <citation type="submission" date="2016-07" db="EMBL/GenBank/DDBJ databases">
        <authorList>
            <consortium name="Pathogen Informatics"/>
        </authorList>
    </citation>
    <scope>NUCLEOTIDE SEQUENCE</scope>
</reference>
<sequence>MENKKDELNLDEFLDNEKYYNSKKDAFRDVLKELLKHLRNSGVLLSHRDEACSYISYILSKEVKAKGYTYDKEIFEMFQRFVEKYNNRTGYKSSYCSNTLVHVNFEIYNKMEKLYALYEEFKKFKDDNPLWNATSCSPVHSFLYPYNDFIRNYQPTNTKYKNILDHFRNEIKTQVDLYNKVKCAGEHFHIELHTLPEDNKPKASSQVEQRQNHAGYQEFQAKILPPPVVSETRRAESETSRAESERPHAVSQTAHVHLQTPHEESHPPQEKLAPGSQDDVQQEAHGFPHKEKHQREFPIDLSSVYPTRNRPLESLGTSSYSDQYPYTFVPLSANEVPGASSSVMSTITNALKDVDPVPVVGVSGGMGALFLLFRYTPVGAFFRGGRGRVHRIPRSFNGPFPGGFPGFEEYESGYIGYGPMNPLAE</sequence>
<gene>
    <name evidence="2" type="ORF">PVP01_0011150</name>
</gene>
<name>A0A565A6C8_PLAVI</name>
<feature type="compositionally biased region" description="Basic and acidic residues" evidence="1">
    <location>
        <begin position="260"/>
        <end position="269"/>
    </location>
</feature>